<proteinExistence type="predicted"/>
<dbReference type="PANTHER" id="PTHR45973">
    <property type="entry name" value="PROTEIN PHOSPHATASE 1 REGULATORY SUBUNIT SDS22-RELATED"/>
    <property type="match status" value="1"/>
</dbReference>
<dbReference type="PANTHER" id="PTHR45973:SF9">
    <property type="entry name" value="LEUCINE-RICH REPEAT-CONTAINING PROTEIN 46"/>
    <property type="match status" value="1"/>
</dbReference>
<evidence type="ECO:0000256" key="5">
    <source>
        <dbReference type="ARBA" id="ARBA00023273"/>
    </source>
</evidence>
<feature type="region of interest" description="Disordered" evidence="6">
    <location>
        <begin position="508"/>
        <end position="615"/>
    </location>
</feature>
<keyword evidence="3" id="KW-0677">Repeat</keyword>
<reference evidence="7 8" key="1">
    <citation type="submission" date="2024-02" db="EMBL/GenBank/DDBJ databases">
        <authorList>
            <person name="Chen Y."/>
            <person name="Shah S."/>
            <person name="Dougan E. K."/>
            <person name="Thang M."/>
            <person name="Chan C."/>
        </authorList>
    </citation>
    <scope>NUCLEOTIDE SEQUENCE [LARGE SCALE GENOMIC DNA]</scope>
</reference>
<keyword evidence="4" id="KW-0969">Cilium</keyword>
<keyword evidence="8" id="KW-1185">Reference proteome</keyword>
<feature type="compositionally biased region" description="Polar residues" evidence="6">
    <location>
        <begin position="445"/>
        <end position="457"/>
    </location>
</feature>
<dbReference type="InterPro" id="IPR001611">
    <property type="entry name" value="Leu-rich_rpt"/>
</dbReference>
<name>A0ABP0QU73_9DINO</name>
<dbReference type="Pfam" id="PF14580">
    <property type="entry name" value="LRR_9"/>
    <property type="match status" value="1"/>
</dbReference>
<organism evidence="7 8">
    <name type="scientific">Durusdinium trenchii</name>
    <dbReference type="NCBI Taxonomy" id="1381693"/>
    <lineage>
        <taxon>Eukaryota</taxon>
        <taxon>Sar</taxon>
        <taxon>Alveolata</taxon>
        <taxon>Dinophyceae</taxon>
        <taxon>Suessiales</taxon>
        <taxon>Symbiodiniaceae</taxon>
        <taxon>Durusdinium</taxon>
    </lineage>
</organism>
<feature type="compositionally biased region" description="Acidic residues" evidence="6">
    <location>
        <begin position="567"/>
        <end position="580"/>
    </location>
</feature>
<dbReference type="InterPro" id="IPR032675">
    <property type="entry name" value="LRR_dom_sf"/>
</dbReference>
<keyword evidence="5" id="KW-0966">Cell projection</keyword>
<dbReference type="EMBL" id="CAXAMM010040024">
    <property type="protein sequence ID" value="CAK9090666.1"/>
    <property type="molecule type" value="Genomic_DNA"/>
</dbReference>
<feature type="region of interest" description="Disordered" evidence="6">
    <location>
        <begin position="353"/>
        <end position="398"/>
    </location>
</feature>
<evidence type="ECO:0000256" key="1">
    <source>
        <dbReference type="ARBA" id="ARBA00004138"/>
    </source>
</evidence>
<gene>
    <name evidence="7" type="ORF">SCF082_LOCUS42755</name>
</gene>
<evidence type="ECO:0000313" key="7">
    <source>
        <dbReference type="EMBL" id="CAK9090666.1"/>
    </source>
</evidence>
<evidence type="ECO:0000256" key="3">
    <source>
        <dbReference type="ARBA" id="ARBA00022737"/>
    </source>
</evidence>
<keyword evidence="2" id="KW-0433">Leucine-rich repeat</keyword>
<dbReference type="Gene3D" id="3.80.10.10">
    <property type="entry name" value="Ribonuclease Inhibitor"/>
    <property type="match status" value="2"/>
</dbReference>
<accession>A0ABP0QU73</accession>
<evidence type="ECO:0000256" key="6">
    <source>
        <dbReference type="SAM" id="MobiDB-lite"/>
    </source>
</evidence>
<dbReference type="SMART" id="SM00365">
    <property type="entry name" value="LRR_SD22"/>
    <property type="match status" value="3"/>
</dbReference>
<evidence type="ECO:0000313" key="8">
    <source>
        <dbReference type="Proteomes" id="UP001642464"/>
    </source>
</evidence>
<comment type="caution">
    <text evidence="7">The sequence shown here is derived from an EMBL/GenBank/DDBJ whole genome shotgun (WGS) entry which is preliminary data.</text>
</comment>
<feature type="region of interest" description="Disordered" evidence="6">
    <location>
        <begin position="438"/>
        <end position="457"/>
    </location>
</feature>
<evidence type="ECO:0000256" key="2">
    <source>
        <dbReference type="ARBA" id="ARBA00022614"/>
    </source>
</evidence>
<evidence type="ECO:0000256" key="4">
    <source>
        <dbReference type="ARBA" id="ARBA00023069"/>
    </source>
</evidence>
<dbReference type="SUPFAM" id="SSF52075">
    <property type="entry name" value="Outer arm dynein light chain 1"/>
    <property type="match status" value="1"/>
</dbReference>
<comment type="subcellular location">
    <subcellularLocation>
        <location evidence="1">Cell projection</location>
        <location evidence="1">Cilium</location>
    </subcellularLocation>
</comment>
<protein>
    <submittedName>
        <fullName evidence="7">Dynein axonemal assembly factor 1 (Leucine-rich repeat-containing protein 50)</fullName>
    </submittedName>
</protein>
<sequence length="615" mass="67210">MMMGAGVAEWLSKKTQGRVQKDENGVPLMTAETVRCLCLQHDGYECPEINDKLYLHFQGFRKIGGLDEYVGLKCLYLESNGISQVSGLAHLTELKCLYLQQNVIKSIAAPALQGLSSLVTLDISSNLLESLEGVSALPALQTLNAAKNNLGGAAALEDLAGCMNLASLDIRGNQIDNNEENKVLEALASVPKLSAIYLLGNPCVKTIKHYRKTMIARFPLLTYLDEAPVEEKDRVFAQAFASGGREAETEAREAWKASEKDKVQSHIHSWKEFKREARARREAEIKQAEADGKPFPEARRYVSYHVADDAEVDHREKQMRKLAVAEAEAERNSILGHGIQMMGLDFARETAQRNGATFSSPSQELQDKESSSAGLVAAPADEERTDPESADTSKSQLVEDSLRQHKQLEEQEGGEENGVVKVDKMPEIEMMTRIKAHAPLPPKQVSESQETAHPSQPTKVEDIDAAALIQAVRDAKFDFEVAARAMSAMLEREISSEDCRLLFAEARKAKTKKASPPSPPSPSTTKPEPSIQKVVLSLPADHQGELASVSGVPMPKIGLTAPSELPSMEDDHEEEEEADGPGEAAGRQREKCATGRGGPNHRGERDTLCQASEPC</sequence>
<dbReference type="InterPro" id="IPR050576">
    <property type="entry name" value="Cilia_flagella_integrity"/>
</dbReference>
<feature type="compositionally biased region" description="Polar residues" evidence="6">
    <location>
        <begin position="353"/>
        <end position="364"/>
    </location>
</feature>
<dbReference type="Proteomes" id="UP001642464">
    <property type="component" value="Unassembled WGS sequence"/>
</dbReference>
<dbReference type="PROSITE" id="PS51450">
    <property type="entry name" value="LRR"/>
    <property type="match status" value="2"/>
</dbReference>